<gene>
    <name evidence="2" type="ORF">ODALV1_LOCUS19283</name>
</gene>
<comment type="caution">
    <text evidence="2">The sequence shown here is derived from an EMBL/GenBank/DDBJ whole genome shotgun (WGS) entry which is preliminary data.</text>
</comment>
<reference evidence="2 3" key="1">
    <citation type="submission" date="2024-08" db="EMBL/GenBank/DDBJ databases">
        <authorList>
            <person name="Cucini C."/>
            <person name="Frati F."/>
        </authorList>
    </citation>
    <scope>NUCLEOTIDE SEQUENCE [LARGE SCALE GENOMIC DNA]</scope>
</reference>
<evidence type="ECO:0000256" key="1">
    <source>
        <dbReference type="SAM" id="Phobius"/>
    </source>
</evidence>
<keyword evidence="1" id="KW-0472">Membrane</keyword>
<keyword evidence="1" id="KW-0812">Transmembrane</keyword>
<protein>
    <recommendedName>
        <fullName evidence="4">Gustatory receptor</fullName>
    </recommendedName>
</protein>
<keyword evidence="1" id="KW-1133">Transmembrane helix</keyword>
<accession>A0ABP1R6C7</accession>
<evidence type="ECO:0008006" key="4">
    <source>
        <dbReference type="Google" id="ProtNLM"/>
    </source>
</evidence>
<dbReference type="Proteomes" id="UP001642540">
    <property type="component" value="Unassembled WGS sequence"/>
</dbReference>
<name>A0ABP1R6C7_9HEXA</name>
<evidence type="ECO:0000313" key="2">
    <source>
        <dbReference type="EMBL" id="CAL8121232.1"/>
    </source>
</evidence>
<feature type="transmembrane region" description="Helical" evidence="1">
    <location>
        <begin position="45"/>
        <end position="64"/>
    </location>
</feature>
<dbReference type="EMBL" id="CAXLJM020000065">
    <property type="protein sequence ID" value="CAL8121232.1"/>
    <property type="molecule type" value="Genomic_DNA"/>
</dbReference>
<proteinExistence type="predicted"/>
<keyword evidence="3" id="KW-1185">Reference proteome</keyword>
<organism evidence="2 3">
    <name type="scientific">Orchesella dallaii</name>
    <dbReference type="NCBI Taxonomy" id="48710"/>
    <lineage>
        <taxon>Eukaryota</taxon>
        <taxon>Metazoa</taxon>
        <taxon>Ecdysozoa</taxon>
        <taxon>Arthropoda</taxon>
        <taxon>Hexapoda</taxon>
        <taxon>Collembola</taxon>
        <taxon>Entomobryomorpha</taxon>
        <taxon>Entomobryoidea</taxon>
        <taxon>Orchesellidae</taxon>
        <taxon>Orchesellinae</taxon>
        <taxon>Orchesella</taxon>
    </lineage>
</organism>
<feature type="transmembrane region" description="Helical" evidence="1">
    <location>
        <begin position="133"/>
        <end position="154"/>
    </location>
</feature>
<evidence type="ECO:0000313" key="3">
    <source>
        <dbReference type="Proteomes" id="UP001642540"/>
    </source>
</evidence>
<feature type="transmembrane region" description="Helical" evidence="1">
    <location>
        <begin position="84"/>
        <end position="112"/>
    </location>
</feature>
<feature type="transmembrane region" description="Helical" evidence="1">
    <location>
        <begin position="196"/>
        <end position="214"/>
    </location>
</feature>
<sequence length="385" mass="43731">MLLKTGLVSTIHQALQIDSWFHIFPIKWDEANGKFIIKNEWQSKCWRGIAFIYFCVTGTLMLPSCLVNNSSEDVSQRSQTLVTAISLLFAGTICWIFHTEHLSVIGVLNSLLKLEEEMERDSKTIPEDIRTKLIKWIAKILVMSAKCYAILLSICTGFDPKFPLNALAIYSQHLEYWDCEGWSLWYRIFTMFGNMIIWHLLSLTGLVAILEILVSMEGIRVFQLCLPNLSKTSRSIKVWLKVKHIYDRLRILSQIFNCVHANSIVVHLLICVSVGQITSVFCLIRCVGLQIPIFTTLVFIGFDTGVAVIAVYGCAGEVNGTSKLITAKLKRKGVKVKSIMVQKMISSLPELRIGFGNVNFVERTTPLEFLQFNNLRIVDLLLFSR</sequence>